<evidence type="ECO:0000313" key="2">
    <source>
        <dbReference type="Proteomes" id="UP000314986"/>
    </source>
</evidence>
<protein>
    <submittedName>
        <fullName evidence="1">Uncharacterized protein</fullName>
    </submittedName>
</protein>
<dbReference type="InterPro" id="IPR031410">
    <property type="entry name" value="SAXO4"/>
</dbReference>
<keyword evidence="2" id="KW-1185">Reference proteome</keyword>
<accession>A0A4W3J3N8</accession>
<dbReference type="PANTHER" id="PTHR34349">
    <property type="entry name" value="PROTEIN PHOSPHATASE 1 REGULATORY SUBUNIT 32"/>
    <property type="match status" value="1"/>
</dbReference>
<proteinExistence type="predicted"/>
<dbReference type="GeneTree" id="ENSGT00990000208059"/>
<dbReference type="STRING" id="7868.ENSCMIP00000027240"/>
<name>A0A4W3J3N8_CALMI</name>
<dbReference type="InParanoid" id="A0A4W3J3N8"/>
<dbReference type="Proteomes" id="UP000314986">
    <property type="component" value="Unassembled WGS sequence"/>
</dbReference>
<dbReference type="OMA" id="QFLIWDL"/>
<dbReference type="AlphaFoldDB" id="A0A4W3J3N8"/>
<reference evidence="2" key="1">
    <citation type="journal article" date="2006" name="Science">
        <title>Ancient noncoding elements conserved in the human genome.</title>
        <authorList>
            <person name="Venkatesh B."/>
            <person name="Kirkness E.F."/>
            <person name="Loh Y.H."/>
            <person name="Halpern A.L."/>
            <person name="Lee A.P."/>
            <person name="Johnson J."/>
            <person name="Dandona N."/>
            <person name="Viswanathan L.D."/>
            <person name="Tay A."/>
            <person name="Venter J.C."/>
            <person name="Strausberg R.L."/>
            <person name="Brenner S."/>
        </authorList>
    </citation>
    <scope>NUCLEOTIDE SEQUENCE [LARGE SCALE GENOMIC DNA]</scope>
</reference>
<reference evidence="2" key="3">
    <citation type="journal article" date="2014" name="Nature">
        <title>Elephant shark genome provides unique insights into gnathostome evolution.</title>
        <authorList>
            <consortium name="International Elephant Shark Genome Sequencing Consortium"/>
            <person name="Venkatesh B."/>
            <person name="Lee A.P."/>
            <person name="Ravi V."/>
            <person name="Maurya A.K."/>
            <person name="Lian M.M."/>
            <person name="Swann J.B."/>
            <person name="Ohta Y."/>
            <person name="Flajnik M.F."/>
            <person name="Sutoh Y."/>
            <person name="Kasahara M."/>
            <person name="Hoon S."/>
            <person name="Gangu V."/>
            <person name="Roy S.W."/>
            <person name="Irimia M."/>
            <person name="Korzh V."/>
            <person name="Kondrychyn I."/>
            <person name="Lim Z.W."/>
            <person name="Tay B.H."/>
            <person name="Tohari S."/>
            <person name="Kong K.W."/>
            <person name="Ho S."/>
            <person name="Lorente-Galdos B."/>
            <person name="Quilez J."/>
            <person name="Marques-Bonet T."/>
            <person name="Raney B.J."/>
            <person name="Ingham P.W."/>
            <person name="Tay A."/>
            <person name="Hillier L.W."/>
            <person name="Minx P."/>
            <person name="Boehm T."/>
            <person name="Wilson R.K."/>
            <person name="Brenner S."/>
            <person name="Warren W.C."/>
        </authorList>
    </citation>
    <scope>NUCLEOTIDE SEQUENCE [LARGE SCALE GENOMIC DNA]</scope>
</reference>
<reference evidence="2" key="2">
    <citation type="journal article" date="2007" name="PLoS Biol.">
        <title>Survey sequencing and comparative analysis of the elephant shark (Callorhinchus milii) genome.</title>
        <authorList>
            <person name="Venkatesh B."/>
            <person name="Kirkness E.F."/>
            <person name="Loh Y.H."/>
            <person name="Halpern A.L."/>
            <person name="Lee A.P."/>
            <person name="Johnson J."/>
            <person name="Dandona N."/>
            <person name="Viswanathan L.D."/>
            <person name="Tay A."/>
            <person name="Venter J.C."/>
            <person name="Strausberg R.L."/>
            <person name="Brenner S."/>
        </authorList>
    </citation>
    <scope>NUCLEOTIDE SEQUENCE [LARGE SCALE GENOMIC DNA]</scope>
</reference>
<reference evidence="1" key="4">
    <citation type="submission" date="2025-08" db="UniProtKB">
        <authorList>
            <consortium name="Ensembl"/>
        </authorList>
    </citation>
    <scope>IDENTIFICATION</scope>
</reference>
<reference evidence="1" key="5">
    <citation type="submission" date="2025-09" db="UniProtKB">
        <authorList>
            <consortium name="Ensembl"/>
        </authorList>
    </citation>
    <scope>IDENTIFICATION</scope>
</reference>
<dbReference type="GO" id="GO:0019902">
    <property type="term" value="F:phosphatase binding"/>
    <property type="evidence" value="ECO:0007669"/>
    <property type="project" value="TreeGrafter"/>
</dbReference>
<dbReference type="Pfam" id="PF15691">
    <property type="entry name" value="PPP1R32"/>
    <property type="match status" value="1"/>
</dbReference>
<dbReference type="Ensembl" id="ENSCMIT00000027675.1">
    <property type="protein sequence ID" value="ENSCMIP00000027240.1"/>
    <property type="gene ID" value="ENSCMIG00000011858.1"/>
</dbReference>
<evidence type="ECO:0000313" key="1">
    <source>
        <dbReference type="Ensembl" id="ENSCMIP00000027240.1"/>
    </source>
</evidence>
<sequence>ARQFLIWDLGGPSVAGMEGGNLSLTSQYYDKTLKGLDREGCTWGGIQKAARDGFTLNTNIHKLGTDYNVTESLRRIHPHVARTLKAKDQFYDDHTYDHKQRVPGLTT</sequence>
<organism evidence="1 2">
    <name type="scientific">Callorhinchus milii</name>
    <name type="common">Ghost shark</name>
    <dbReference type="NCBI Taxonomy" id="7868"/>
    <lineage>
        <taxon>Eukaryota</taxon>
        <taxon>Metazoa</taxon>
        <taxon>Chordata</taxon>
        <taxon>Craniata</taxon>
        <taxon>Vertebrata</taxon>
        <taxon>Chondrichthyes</taxon>
        <taxon>Holocephali</taxon>
        <taxon>Chimaeriformes</taxon>
        <taxon>Callorhinchidae</taxon>
        <taxon>Callorhinchus</taxon>
    </lineage>
</organism>
<dbReference type="PANTHER" id="PTHR34349:SF1">
    <property type="entry name" value="PROTEIN PHOSPHATASE 1 REGULATORY SUBUNIT 32"/>
    <property type="match status" value="1"/>
</dbReference>